<dbReference type="EMBL" id="JAACJO010000026">
    <property type="protein sequence ID" value="KAF5347289.1"/>
    <property type="molecule type" value="Genomic_DNA"/>
</dbReference>
<keyword evidence="2" id="KW-1133">Transmembrane helix</keyword>
<evidence type="ECO:0000256" key="2">
    <source>
        <dbReference type="SAM" id="Phobius"/>
    </source>
</evidence>
<evidence type="ECO:0000313" key="4">
    <source>
        <dbReference type="Proteomes" id="UP000559027"/>
    </source>
</evidence>
<feature type="compositionally biased region" description="Polar residues" evidence="1">
    <location>
        <begin position="1"/>
        <end position="10"/>
    </location>
</feature>
<evidence type="ECO:0000256" key="1">
    <source>
        <dbReference type="SAM" id="MobiDB-lite"/>
    </source>
</evidence>
<feature type="region of interest" description="Disordered" evidence="1">
    <location>
        <begin position="1"/>
        <end position="20"/>
    </location>
</feature>
<protein>
    <submittedName>
        <fullName evidence="3">Uncharacterized protein</fullName>
    </submittedName>
</protein>
<keyword evidence="2" id="KW-0472">Membrane</keyword>
<keyword evidence="2" id="KW-0812">Transmembrane</keyword>
<organism evidence="3 4">
    <name type="scientific">Leucocoprinus leucothites</name>
    <dbReference type="NCBI Taxonomy" id="201217"/>
    <lineage>
        <taxon>Eukaryota</taxon>
        <taxon>Fungi</taxon>
        <taxon>Dikarya</taxon>
        <taxon>Basidiomycota</taxon>
        <taxon>Agaricomycotina</taxon>
        <taxon>Agaricomycetes</taxon>
        <taxon>Agaricomycetidae</taxon>
        <taxon>Agaricales</taxon>
        <taxon>Agaricineae</taxon>
        <taxon>Agaricaceae</taxon>
        <taxon>Leucocoprinus</taxon>
    </lineage>
</organism>
<dbReference type="Proteomes" id="UP000559027">
    <property type="component" value="Unassembled WGS sequence"/>
</dbReference>
<feature type="transmembrane region" description="Helical" evidence="2">
    <location>
        <begin position="62"/>
        <end position="84"/>
    </location>
</feature>
<name>A0A8H5CTX2_9AGAR</name>
<reference evidence="3 4" key="1">
    <citation type="journal article" date="2020" name="ISME J.">
        <title>Uncovering the hidden diversity of litter-decomposition mechanisms in mushroom-forming fungi.</title>
        <authorList>
            <person name="Floudas D."/>
            <person name="Bentzer J."/>
            <person name="Ahren D."/>
            <person name="Johansson T."/>
            <person name="Persson P."/>
            <person name="Tunlid A."/>
        </authorList>
    </citation>
    <scope>NUCLEOTIDE SEQUENCE [LARGE SCALE GENOMIC DNA]</scope>
    <source>
        <strain evidence="3 4">CBS 146.42</strain>
    </source>
</reference>
<comment type="caution">
    <text evidence="3">The sequence shown here is derived from an EMBL/GenBank/DDBJ whole genome shotgun (WGS) entry which is preliminary data.</text>
</comment>
<dbReference type="OrthoDB" id="2685701at2759"/>
<proteinExistence type="predicted"/>
<accession>A0A8H5CTX2</accession>
<keyword evidence="4" id="KW-1185">Reference proteome</keyword>
<evidence type="ECO:0000313" key="3">
    <source>
        <dbReference type="EMBL" id="KAF5347289.1"/>
    </source>
</evidence>
<gene>
    <name evidence="3" type="ORF">D9756_009973</name>
</gene>
<dbReference type="AlphaFoldDB" id="A0A8H5CTX2"/>
<sequence>MSSRKTPSLSENDEKSVNLGGKSDAFVSTKEVDTGAELVAGYVGELDPKEGIRIRRKIDKHIIPLMCILYWLVLLLEVGLLSYANL</sequence>